<feature type="region of interest" description="Disordered" evidence="1">
    <location>
        <begin position="271"/>
        <end position="343"/>
    </location>
</feature>
<evidence type="ECO:0000256" key="2">
    <source>
        <dbReference type="SAM" id="Phobius"/>
    </source>
</evidence>
<keyword evidence="3" id="KW-0732">Signal</keyword>
<dbReference type="AlphaFoldDB" id="A0A9W5VWB9"/>
<feature type="transmembrane region" description="Helical" evidence="2">
    <location>
        <begin position="349"/>
        <end position="369"/>
    </location>
</feature>
<gene>
    <name evidence="4" type="ORF">HMPREF9238_00460</name>
</gene>
<dbReference type="OrthoDB" id="3266452at2"/>
<sequence length="376" mass="40186">MKTERRRVVAASTALFAALTLSAPAALAAEEPWQILGQGQLFVAKSGEYYGVCAGDDQLRKGAPVAPKDASFNAYQVGQDTPRNAVTSIGNTDIKTVMSADKTWIVATLYHLYANDVTKSEHHAKSFSYAVQSQLSSYGRFAIEGLEDGGELARQMITEAEKIAGPYTLKPWVSYKDGLVKVENLGVKGRSGWIKGLPVEVMFKHASSGEVKKNLATESEPISVEAEFADPGDVSVRVKVSGLPANEINIWEHPKHQDLVVVKPGKSVLEASGSVNVPQPSTQPTQPTTQPITEPTPPATTPPTQSQTEPTTQPVSEPPSQPTQPESEPTPTPTTAATEQPPTLAKTGVATLFLPAFGFACLGVGLVLFRRSERKA</sequence>
<organism evidence="4 5">
    <name type="scientific">Gleimia europaea ACS-120-V-Col10b</name>
    <dbReference type="NCBI Taxonomy" id="883069"/>
    <lineage>
        <taxon>Bacteria</taxon>
        <taxon>Bacillati</taxon>
        <taxon>Actinomycetota</taxon>
        <taxon>Actinomycetes</taxon>
        <taxon>Actinomycetales</taxon>
        <taxon>Actinomycetaceae</taxon>
        <taxon>Gleimia</taxon>
    </lineage>
</organism>
<keyword evidence="2" id="KW-0812">Transmembrane</keyword>
<name>A0A9W5VWB9_9ACTO</name>
<keyword evidence="2" id="KW-1133">Transmembrane helix</keyword>
<evidence type="ECO:0000313" key="4">
    <source>
        <dbReference type="EMBL" id="EPD30710.1"/>
    </source>
</evidence>
<feature type="compositionally biased region" description="Low complexity" evidence="1">
    <location>
        <begin position="302"/>
        <end position="315"/>
    </location>
</feature>
<dbReference type="RefSeq" id="WP_016443822.1">
    <property type="nucleotide sequence ID" value="NZ_KE150266.1"/>
</dbReference>
<evidence type="ECO:0008006" key="6">
    <source>
        <dbReference type="Google" id="ProtNLM"/>
    </source>
</evidence>
<dbReference type="Proteomes" id="UP000014387">
    <property type="component" value="Unassembled WGS sequence"/>
</dbReference>
<reference evidence="4 5" key="1">
    <citation type="submission" date="2013-05" db="EMBL/GenBank/DDBJ databases">
        <title>The Genome Sequence of Actinomyces europaeus ACS-120-V-COL10B.</title>
        <authorList>
            <consortium name="The Broad Institute Genomics Platform"/>
            <person name="Earl A."/>
            <person name="Ward D."/>
            <person name="Feldgarden M."/>
            <person name="Gevers D."/>
            <person name="Saerens B."/>
            <person name="Vaneechoutte M."/>
            <person name="Walker B."/>
            <person name="Young S."/>
            <person name="Zeng Q."/>
            <person name="Gargeya S."/>
            <person name="Fitzgerald M."/>
            <person name="Haas B."/>
            <person name="Abouelleil A."/>
            <person name="Allen A.W."/>
            <person name="Alvarado L."/>
            <person name="Arachchi H.M."/>
            <person name="Berlin A.M."/>
            <person name="Chapman S.B."/>
            <person name="Gainer-Dewar J."/>
            <person name="Goldberg J."/>
            <person name="Griggs A."/>
            <person name="Gujja S."/>
            <person name="Hansen M."/>
            <person name="Howarth C."/>
            <person name="Imamovic A."/>
            <person name="Ireland A."/>
            <person name="Larimer J."/>
            <person name="McCowan C."/>
            <person name="Murphy C."/>
            <person name="Pearson M."/>
            <person name="Poon T.W."/>
            <person name="Priest M."/>
            <person name="Roberts A."/>
            <person name="Saif S."/>
            <person name="Shea T."/>
            <person name="Sisk P."/>
            <person name="Sykes S."/>
            <person name="Wortman J."/>
            <person name="Nusbaum C."/>
            <person name="Birren B."/>
        </authorList>
    </citation>
    <scope>NUCLEOTIDE SEQUENCE [LARGE SCALE GENOMIC DNA]</scope>
    <source>
        <strain evidence="4 5">ACS-120-V-Col10b</strain>
    </source>
</reference>
<evidence type="ECO:0000256" key="1">
    <source>
        <dbReference type="SAM" id="MobiDB-lite"/>
    </source>
</evidence>
<dbReference type="EMBL" id="AGWN01000001">
    <property type="protein sequence ID" value="EPD30710.1"/>
    <property type="molecule type" value="Genomic_DNA"/>
</dbReference>
<feature type="signal peptide" evidence="3">
    <location>
        <begin position="1"/>
        <end position="28"/>
    </location>
</feature>
<keyword evidence="2" id="KW-0472">Membrane</keyword>
<dbReference type="PROSITE" id="PS51318">
    <property type="entry name" value="TAT"/>
    <property type="match status" value="1"/>
</dbReference>
<keyword evidence="5" id="KW-1185">Reference proteome</keyword>
<feature type="chain" id="PRO_5040908535" description="LPXTG-domain-containing protein cell wall anchor domain" evidence="3">
    <location>
        <begin position="29"/>
        <end position="376"/>
    </location>
</feature>
<dbReference type="InterPro" id="IPR006311">
    <property type="entry name" value="TAT_signal"/>
</dbReference>
<evidence type="ECO:0000256" key="3">
    <source>
        <dbReference type="SAM" id="SignalP"/>
    </source>
</evidence>
<feature type="compositionally biased region" description="Low complexity" evidence="1">
    <location>
        <begin position="333"/>
        <end position="343"/>
    </location>
</feature>
<feature type="compositionally biased region" description="Pro residues" evidence="1">
    <location>
        <begin position="316"/>
        <end position="332"/>
    </location>
</feature>
<accession>A0A9W5VWB9</accession>
<feature type="compositionally biased region" description="Low complexity" evidence="1">
    <location>
        <begin position="278"/>
        <end position="293"/>
    </location>
</feature>
<proteinExistence type="predicted"/>
<protein>
    <recommendedName>
        <fullName evidence="6">LPXTG-domain-containing protein cell wall anchor domain</fullName>
    </recommendedName>
</protein>
<evidence type="ECO:0000313" key="5">
    <source>
        <dbReference type="Proteomes" id="UP000014387"/>
    </source>
</evidence>
<comment type="caution">
    <text evidence="4">The sequence shown here is derived from an EMBL/GenBank/DDBJ whole genome shotgun (WGS) entry which is preliminary data.</text>
</comment>